<evidence type="ECO:0000313" key="2">
    <source>
        <dbReference type="EMBL" id="KAG0654930.1"/>
    </source>
</evidence>
<comment type="caution">
    <text evidence="2">The sequence shown here is derived from an EMBL/GenBank/DDBJ whole genome shotgun (WGS) entry which is preliminary data.</text>
</comment>
<dbReference type="PANTHER" id="PTHR48209">
    <property type="entry name" value="AGL056WP"/>
    <property type="match status" value="1"/>
</dbReference>
<feature type="compositionally biased region" description="Acidic residues" evidence="1">
    <location>
        <begin position="1209"/>
        <end position="1227"/>
    </location>
</feature>
<feature type="region of interest" description="Disordered" evidence="1">
    <location>
        <begin position="1"/>
        <end position="30"/>
    </location>
</feature>
<feature type="region of interest" description="Disordered" evidence="1">
    <location>
        <begin position="265"/>
        <end position="312"/>
    </location>
</feature>
<feature type="compositionally biased region" description="Acidic residues" evidence="1">
    <location>
        <begin position="964"/>
        <end position="983"/>
    </location>
</feature>
<feature type="region of interest" description="Disordered" evidence="1">
    <location>
        <begin position="324"/>
        <end position="369"/>
    </location>
</feature>
<dbReference type="Proteomes" id="UP000777482">
    <property type="component" value="Unassembled WGS sequence"/>
</dbReference>
<feature type="region of interest" description="Disordered" evidence="1">
    <location>
        <begin position="114"/>
        <end position="174"/>
    </location>
</feature>
<feature type="compositionally biased region" description="Pro residues" evidence="1">
    <location>
        <begin position="663"/>
        <end position="676"/>
    </location>
</feature>
<evidence type="ECO:0000313" key="3">
    <source>
        <dbReference type="Proteomes" id="UP000777482"/>
    </source>
</evidence>
<evidence type="ECO:0000256" key="1">
    <source>
        <dbReference type="SAM" id="MobiDB-lite"/>
    </source>
</evidence>
<feature type="compositionally biased region" description="Low complexity" evidence="1">
    <location>
        <begin position="491"/>
        <end position="534"/>
    </location>
</feature>
<gene>
    <name evidence="2" type="ORF">C6P46_001325</name>
</gene>
<feature type="compositionally biased region" description="Acidic residues" evidence="1">
    <location>
        <begin position="61"/>
        <end position="75"/>
    </location>
</feature>
<dbReference type="PANTHER" id="PTHR48209:SF2">
    <property type="entry name" value="FI24008P1"/>
    <property type="match status" value="1"/>
</dbReference>
<feature type="region of interest" description="Disordered" evidence="1">
    <location>
        <begin position="470"/>
        <end position="807"/>
    </location>
</feature>
<feature type="region of interest" description="Disordered" evidence="1">
    <location>
        <begin position="820"/>
        <end position="1252"/>
    </location>
</feature>
<feature type="compositionally biased region" description="Polar residues" evidence="1">
    <location>
        <begin position="791"/>
        <end position="802"/>
    </location>
</feature>
<feature type="compositionally biased region" description="Acidic residues" evidence="1">
    <location>
        <begin position="731"/>
        <end position="750"/>
    </location>
</feature>
<reference evidence="2 3" key="1">
    <citation type="submission" date="2020-11" db="EMBL/GenBank/DDBJ databases">
        <title>Kefir isolates.</title>
        <authorList>
            <person name="Marcisauskas S."/>
            <person name="Kim Y."/>
            <person name="Blasche S."/>
        </authorList>
    </citation>
    <scope>NUCLEOTIDE SEQUENCE [LARGE SCALE GENOMIC DNA]</scope>
    <source>
        <strain evidence="2 3">KR</strain>
    </source>
</reference>
<feature type="compositionally biased region" description="Low complexity" evidence="1">
    <location>
        <begin position="677"/>
        <end position="690"/>
    </location>
</feature>
<dbReference type="OrthoDB" id="2538274at2759"/>
<feature type="compositionally biased region" description="Polar residues" evidence="1">
    <location>
        <begin position="1135"/>
        <end position="1159"/>
    </location>
</feature>
<feature type="compositionally biased region" description="Basic and acidic residues" evidence="1">
    <location>
        <begin position="1180"/>
        <end position="1208"/>
    </location>
</feature>
<feature type="compositionally biased region" description="Acidic residues" evidence="1">
    <location>
        <begin position="122"/>
        <end position="155"/>
    </location>
</feature>
<feature type="compositionally biased region" description="Basic and acidic residues" evidence="1">
    <location>
        <begin position="922"/>
        <end position="937"/>
    </location>
</feature>
<name>A0A9P6VV10_RHOMI</name>
<sequence>MASTGAQPRRGDGEATTAANHQQQQRHRHRFVSDDLNVRVQGKILEQKEPGRIDGIRLELDLPEDEGGDAGGDDDASQHEDAISVLYPQLVSIHTRPESQTLVSINTGERLLTLETPLISDQDSDPDRDDDEDGDDNAIDDDDDDDVSDIEDGDERTEKRKPQPPPEKKKRRPVVITLHEGFLPASEATQLEESSLYSTTFRIVIDGPSYPLPHFDPSVLAPPTPAVRPHGGAAGAGMSDSNSAYGGVLNSPTLQRALLSPLLSPQRRAASQGSDMSVPPLSLGLSRASRPSFSAAERPHIDNSVAGQKRPPAPVTLLTLIPSLAPPKPSAFPTSSTTPQVGPSSAHQQHHQHNGNAHSRHTPPPAPTLAGTLTSALSTAAKRTAEEILALRRTHDAYQRRAKAELEVLEARIENARSEAGIAVAVGGTESVVRGFKTKEERAKEREERNASCRTAAVCLYGGSTQSRIGVDFDEREEDERGRSRSRSRRTGPPAAAAAPGGANPSGSSVSRGRPEGSSSASSSSTNNAPVSGSATQRSRSRTKAVAEATLRAVEAAKDRQGATASPTGAAEGSPSPRMDHGQGQATLAPPPPPAQGAGSGQGGERRARSPLSRGSETAATSPDAAPTSPKPKPKQQASPAAVKESDTTNANSSSPAASGSQPLPPPASRSHPPGPAAAGSTTPAFAPSSHALVAIPETDELSIPLERTHSGGLNLDVPNDPPPAVRVEQEPEEESEPPFEMDEDVELEERDSAASVRSQQQAPALDSPSLEPETTTDAPLLASSPPRPSNQQQTPVSSSFRPGSYQRASALSASYNALLSSAKSAPSRPAVQAVSPSVHSPRSPFSALEEVTVSEDQLPPFSPPDVRSYMSTSVREEAQTALLAATLEHAERSRRVDGDGSSRGSSSVGGGGKGSAYIGPDPRDVRKGEQKIRDVLAMDVPSHRPRGGTKQHEQQSTPGRGFDDDEDDDDDAPSSEEDDTVEELVCPSNDGSRGVVMSEASADPAGNSDASSMPVGSLPIALGRPSSVNAALSSWRPDPERLWAQQRRDRKTSGSAAPPPLHSPAGRLVPEDAPGGGGSTSKSPQVTAGGQAILVSSSPSIPQSGTHASPTHPVEIGSPTIPRPADVGGGQGGSSLARSLRAQQGVGTFVQMTSSGTTAAHRRSGGEGTGSAPGPNGRDPFENERRGADRGGDSDDDRRSAERKDVKETDEEKEDDDDDDDDDDEFVPPHLVKGRRDREDEEWLSRSVPQS</sequence>
<dbReference type="EMBL" id="PUHQ01000134">
    <property type="protein sequence ID" value="KAG0654930.1"/>
    <property type="molecule type" value="Genomic_DNA"/>
</dbReference>
<protein>
    <submittedName>
        <fullName evidence="2">Uncharacterized protein</fullName>
    </submittedName>
</protein>
<feature type="compositionally biased region" description="Low complexity" evidence="1">
    <location>
        <begin position="618"/>
        <end position="628"/>
    </location>
</feature>
<feature type="compositionally biased region" description="Low complexity" evidence="1">
    <location>
        <begin position="651"/>
        <end position="662"/>
    </location>
</feature>
<feature type="compositionally biased region" description="Basic and acidic residues" evidence="1">
    <location>
        <begin position="889"/>
        <end position="901"/>
    </location>
</feature>
<feature type="compositionally biased region" description="Basic residues" evidence="1">
    <location>
        <begin position="348"/>
        <end position="361"/>
    </location>
</feature>
<feature type="compositionally biased region" description="Polar residues" evidence="1">
    <location>
        <begin position="332"/>
        <end position="346"/>
    </location>
</feature>
<proteinExistence type="predicted"/>
<keyword evidence="3" id="KW-1185">Reference proteome</keyword>
<feature type="compositionally biased region" description="Basic and acidic residues" evidence="1">
    <location>
        <begin position="46"/>
        <end position="60"/>
    </location>
</feature>
<dbReference type="AlphaFoldDB" id="A0A9P6VV10"/>
<organism evidence="2 3">
    <name type="scientific">Rhodotorula mucilaginosa</name>
    <name type="common">Yeast</name>
    <name type="synonym">Rhodotorula rubra</name>
    <dbReference type="NCBI Taxonomy" id="5537"/>
    <lineage>
        <taxon>Eukaryota</taxon>
        <taxon>Fungi</taxon>
        <taxon>Dikarya</taxon>
        <taxon>Basidiomycota</taxon>
        <taxon>Pucciniomycotina</taxon>
        <taxon>Microbotryomycetes</taxon>
        <taxon>Sporidiobolales</taxon>
        <taxon>Sporidiobolaceae</taxon>
        <taxon>Rhodotorula</taxon>
    </lineage>
</organism>
<feature type="compositionally biased region" description="Polar residues" evidence="1">
    <location>
        <begin position="1081"/>
        <end position="1110"/>
    </location>
</feature>
<feature type="region of interest" description="Disordered" evidence="1">
    <location>
        <begin position="46"/>
        <end position="81"/>
    </location>
</feature>
<accession>A0A9P6VV10</accession>